<dbReference type="PROSITE" id="PS50950">
    <property type="entry name" value="ZF_THAP"/>
    <property type="match status" value="1"/>
</dbReference>
<keyword evidence="10" id="KW-0539">Nucleus</keyword>
<keyword evidence="9" id="KW-0804">Transcription</keyword>
<keyword evidence="6" id="KW-0805">Transcription regulation</keyword>
<reference evidence="14" key="1">
    <citation type="submission" date="2024-04" db="EMBL/GenBank/DDBJ databases">
        <authorList>
            <consortium name="Molecular Ecology Group"/>
        </authorList>
    </citation>
    <scope>NUCLEOTIDE SEQUENCE</scope>
</reference>
<evidence type="ECO:0000256" key="9">
    <source>
        <dbReference type="ARBA" id="ARBA00023163"/>
    </source>
</evidence>
<evidence type="ECO:0000256" key="5">
    <source>
        <dbReference type="ARBA" id="ARBA00022833"/>
    </source>
</evidence>
<accession>A0AAV2NBV1</accession>
<evidence type="ECO:0000256" key="1">
    <source>
        <dbReference type="ARBA" id="ARBA00004642"/>
    </source>
</evidence>
<evidence type="ECO:0000256" key="6">
    <source>
        <dbReference type="ARBA" id="ARBA00023015"/>
    </source>
</evidence>
<evidence type="ECO:0000256" key="11">
    <source>
        <dbReference type="ARBA" id="ARBA00023306"/>
    </source>
</evidence>
<feature type="domain" description="THAP-type" evidence="13">
    <location>
        <begin position="1"/>
        <end position="76"/>
    </location>
</feature>
<evidence type="ECO:0000256" key="12">
    <source>
        <dbReference type="PROSITE-ProRule" id="PRU00309"/>
    </source>
</evidence>
<dbReference type="InterPro" id="IPR038441">
    <property type="entry name" value="THAP_Znf_sf"/>
</dbReference>
<dbReference type="GO" id="GO:0043565">
    <property type="term" value="F:sequence-specific DNA binding"/>
    <property type="evidence" value="ECO:0007669"/>
    <property type="project" value="InterPro"/>
</dbReference>
<protein>
    <recommendedName>
        <fullName evidence="13">THAP-type domain-containing protein</fullName>
    </recommendedName>
</protein>
<comment type="subcellular location">
    <subcellularLocation>
        <location evidence="1">Nucleus</location>
        <location evidence="1">Nucleoplasm</location>
    </subcellularLocation>
</comment>
<evidence type="ECO:0000256" key="8">
    <source>
        <dbReference type="ARBA" id="ARBA00023125"/>
    </source>
</evidence>
<dbReference type="GO" id="GO:0008270">
    <property type="term" value="F:zinc ion binding"/>
    <property type="evidence" value="ECO:0007669"/>
    <property type="project" value="UniProtKB-KW"/>
</dbReference>
<name>A0AAV2NBV1_9HYME</name>
<dbReference type="GO" id="GO:0005654">
    <property type="term" value="C:nucleoplasm"/>
    <property type="evidence" value="ECO:0007669"/>
    <property type="project" value="UniProtKB-SubCell"/>
</dbReference>
<dbReference type="SMART" id="SM00692">
    <property type="entry name" value="DM3"/>
    <property type="match status" value="1"/>
</dbReference>
<dbReference type="Gene3D" id="6.20.210.20">
    <property type="entry name" value="THAP domain"/>
    <property type="match status" value="1"/>
</dbReference>
<keyword evidence="5" id="KW-0862">Zinc</keyword>
<evidence type="ECO:0000256" key="2">
    <source>
        <dbReference type="ARBA" id="ARBA00006177"/>
    </source>
</evidence>
<evidence type="ECO:0000256" key="3">
    <source>
        <dbReference type="ARBA" id="ARBA00022723"/>
    </source>
</evidence>
<evidence type="ECO:0000256" key="10">
    <source>
        <dbReference type="ARBA" id="ARBA00023242"/>
    </source>
</evidence>
<dbReference type="AlphaFoldDB" id="A0AAV2NBV1"/>
<dbReference type="PANTHER" id="PTHR46600:SF1">
    <property type="entry name" value="THAP DOMAIN-CONTAINING PROTEIN 1"/>
    <property type="match status" value="1"/>
</dbReference>
<keyword evidence="8 12" id="KW-0238">DNA-binding</keyword>
<evidence type="ECO:0000259" key="13">
    <source>
        <dbReference type="PROSITE" id="PS50950"/>
    </source>
</evidence>
<dbReference type="SUPFAM" id="SSF57716">
    <property type="entry name" value="Glucocorticoid receptor-like (DNA-binding domain)"/>
    <property type="match status" value="1"/>
</dbReference>
<organism evidence="14 15">
    <name type="scientific">Lasius platythorax</name>
    <dbReference type="NCBI Taxonomy" id="488582"/>
    <lineage>
        <taxon>Eukaryota</taxon>
        <taxon>Metazoa</taxon>
        <taxon>Ecdysozoa</taxon>
        <taxon>Arthropoda</taxon>
        <taxon>Hexapoda</taxon>
        <taxon>Insecta</taxon>
        <taxon>Pterygota</taxon>
        <taxon>Neoptera</taxon>
        <taxon>Endopterygota</taxon>
        <taxon>Hymenoptera</taxon>
        <taxon>Apocrita</taxon>
        <taxon>Aculeata</taxon>
        <taxon>Formicoidea</taxon>
        <taxon>Formicidae</taxon>
        <taxon>Formicinae</taxon>
        <taxon>Lasius</taxon>
        <taxon>Lasius</taxon>
    </lineage>
</organism>
<evidence type="ECO:0000256" key="7">
    <source>
        <dbReference type="ARBA" id="ARBA00023054"/>
    </source>
</evidence>
<evidence type="ECO:0000313" key="15">
    <source>
        <dbReference type="Proteomes" id="UP001497644"/>
    </source>
</evidence>
<dbReference type="InterPro" id="IPR006612">
    <property type="entry name" value="THAP_Znf"/>
</dbReference>
<proteinExistence type="inferred from homology"/>
<dbReference type="PANTHER" id="PTHR46600">
    <property type="entry name" value="THAP DOMAIN-CONTAINING"/>
    <property type="match status" value="1"/>
</dbReference>
<dbReference type="EMBL" id="OZ034835">
    <property type="protein sequence ID" value="CAL1677360.1"/>
    <property type="molecule type" value="Genomic_DNA"/>
</dbReference>
<dbReference type="Proteomes" id="UP001497644">
    <property type="component" value="Chromosome 12"/>
</dbReference>
<comment type="similarity">
    <text evidence="2">Belongs to the THAP1 family.</text>
</comment>
<evidence type="ECO:0000313" key="14">
    <source>
        <dbReference type="EMBL" id="CAL1677360.1"/>
    </source>
</evidence>
<sequence>MVKTCCICGFEQSAMSPDLVFHSIPKDPVICKQWLKVLKKENGKGLLVCSKHFKPEDYRQYCKKPLLKKDVIPRLFFPEISTGNDQMDEPINDMDSLEKSKEIASENSDFIRTSTVKSATESTVETSTPSTSVEETDRITGNLKRKNDSLNGSSTAAKKRCYFMNGVTLRKEEFETETSWNKFLETVKIMRQEKMSLQFKNDRLISQIKTFKDTIKYLKRKNLVTDSVENILNR</sequence>
<dbReference type="InterPro" id="IPR026516">
    <property type="entry name" value="THAP1/10"/>
</dbReference>
<gene>
    <name evidence="14" type="ORF">LPLAT_LOCUS3378</name>
</gene>
<evidence type="ECO:0000256" key="4">
    <source>
        <dbReference type="ARBA" id="ARBA00022771"/>
    </source>
</evidence>
<keyword evidence="11" id="KW-0131">Cell cycle</keyword>
<dbReference type="SMART" id="SM00980">
    <property type="entry name" value="THAP"/>
    <property type="match status" value="1"/>
</dbReference>
<keyword evidence="7" id="KW-0175">Coiled coil</keyword>
<keyword evidence="4 12" id="KW-0863">Zinc-finger</keyword>
<dbReference type="Pfam" id="PF05485">
    <property type="entry name" value="THAP"/>
    <property type="match status" value="1"/>
</dbReference>
<keyword evidence="3" id="KW-0479">Metal-binding</keyword>
<keyword evidence="15" id="KW-1185">Reference proteome</keyword>